<dbReference type="Proteomes" id="UP000621447">
    <property type="component" value="Unassembled WGS sequence"/>
</dbReference>
<keyword evidence="1" id="KW-0812">Transmembrane</keyword>
<comment type="caution">
    <text evidence="2">The sequence shown here is derived from an EMBL/GenBank/DDBJ whole genome shotgun (WGS) entry which is preliminary data.</text>
</comment>
<keyword evidence="3" id="KW-1185">Reference proteome</keyword>
<dbReference type="InterPro" id="IPR038762">
    <property type="entry name" value="ABM_predict"/>
</dbReference>
<keyword evidence="1" id="KW-0472">Membrane</keyword>
<keyword evidence="1" id="KW-1133">Transmembrane helix</keyword>
<gene>
    <name evidence="2" type="ORF">HRV97_02160</name>
</gene>
<feature type="transmembrane region" description="Helical" evidence="1">
    <location>
        <begin position="141"/>
        <end position="160"/>
    </location>
</feature>
<organism evidence="2 3">
    <name type="scientific">Sphingomonas hominis</name>
    <dbReference type="NCBI Taxonomy" id="2741495"/>
    <lineage>
        <taxon>Bacteria</taxon>
        <taxon>Pseudomonadati</taxon>
        <taxon>Pseudomonadota</taxon>
        <taxon>Alphaproteobacteria</taxon>
        <taxon>Sphingomonadales</taxon>
        <taxon>Sphingomonadaceae</taxon>
        <taxon>Sphingomonas</taxon>
    </lineage>
</organism>
<accession>A0ABX2JCV5</accession>
<evidence type="ECO:0000256" key="1">
    <source>
        <dbReference type="SAM" id="Phobius"/>
    </source>
</evidence>
<sequence length="181" mass="20350">MQDNISSTLIVSHAVRPGKTVDFARWIDEVSNAAKRAPGFCGIVRLGQTNALRHLLLRFDSRDDLERFRAGDTYQQLERRARDLTIGIDQVADGRDVDIELPSDASAARWKRFLVTWLSVLPVLLIVSTTIRALLPTVPPPVQVIVSSLCLTSLLQWVILPRVQRAARAWMLKDEAGRLRT</sequence>
<proteinExistence type="predicted"/>
<feature type="transmembrane region" description="Helical" evidence="1">
    <location>
        <begin position="113"/>
        <end position="135"/>
    </location>
</feature>
<dbReference type="PANTHER" id="PTHR40057">
    <property type="entry name" value="SLR1162 PROTEIN"/>
    <property type="match status" value="1"/>
</dbReference>
<name>A0ABX2JCV5_9SPHN</name>
<dbReference type="PANTHER" id="PTHR40057:SF1">
    <property type="entry name" value="SLR1162 PROTEIN"/>
    <property type="match status" value="1"/>
</dbReference>
<dbReference type="SUPFAM" id="SSF54909">
    <property type="entry name" value="Dimeric alpha+beta barrel"/>
    <property type="match status" value="1"/>
</dbReference>
<evidence type="ECO:0008006" key="4">
    <source>
        <dbReference type="Google" id="ProtNLM"/>
    </source>
</evidence>
<protein>
    <recommendedName>
        <fullName evidence="4">Antibiotic biosynthesis monooxygenase</fullName>
    </recommendedName>
</protein>
<evidence type="ECO:0000313" key="2">
    <source>
        <dbReference type="EMBL" id="NTS63966.1"/>
    </source>
</evidence>
<dbReference type="InterPro" id="IPR011008">
    <property type="entry name" value="Dimeric_a/b-barrel"/>
</dbReference>
<dbReference type="RefSeq" id="WP_174192049.1">
    <property type="nucleotide sequence ID" value="NZ_JABULH010000001.1"/>
</dbReference>
<evidence type="ECO:0000313" key="3">
    <source>
        <dbReference type="Proteomes" id="UP000621447"/>
    </source>
</evidence>
<dbReference type="Gene3D" id="3.30.70.100">
    <property type="match status" value="1"/>
</dbReference>
<dbReference type="EMBL" id="JABULH010000001">
    <property type="protein sequence ID" value="NTS63966.1"/>
    <property type="molecule type" value="Genomic_DNA"/>
</dbReference>
<reference evidence="2 3" key="1">
    <citation type="submission" date="2020-06" db="EMBL/GenBank/DDBJ databases">
        <title>Sphingomonas hominis sp. nov., a member of the Sphingomonas, isolated from the hair of a 22-year-old girl.</title>
        <authorList>
            <person name="Zhang D.-F."/>
            <person name="Cui X.-W."/>
        </authorList>
    </citation>
    <scope>NUCLEOTIDE SEQUENCE [LARGE SCALE GENOMIC DNA]</scope>
    <source>
        <strain evidence="2 3">HHU CXW</strain>
    </source>
</reference>